<keyword evidence="1" id="KW-0732">Signal</keyword>
<feature type="signal peptide" evidence="1">
    <location>
        <begin position="1"/>
        <end position="25"/>
    </location>
</feature>
<dbReference type="AlphaFoldDB" id="A0A3G6IRQ4"/>
<evidence type="ECO:0000313" key="2">
    <source>
        <dbReference type="EMBL" id="AZA08223.1"/>
    </source>
</evidence>
<accession>A0A3G6IRQ4</accession>
<reference evidence="2 3" key="1">
    <citation type="submission" date="2018-11" db="EMBL/GenBank/DDBJ databases">
        <authorList>
            <person name="Kleinhagauer T."/>
            <person name="Glaeser S.P."/>
            <person name="Spergser J."/>
            <person name="Ruckert C."/>
            <person name="Kaempfer P."/>
            <person name="Busse H.-J."/>
        </authorList>
    </citation>
    <scope>NUCLEOTIDE SEQUENCE [LARGE SCALE GENOMIC DNA]</scope>
    <source>
        <strain evidence="2 3">812CH</strain>
    </source>
</reference>
<dbReference type="RefSeq" id="WP_123959071.1">
    <property type="nucleotide sequence ID" value="NZ_CP033898.1"/>
</dbReference>
<dbReference type="KEGG" id="cpso:CPPEL_00360"/>
<gene>
    <name evidence="2" type="ORF">CPPEL_00360</name>
</gene>
<feature type="chain" id="PRO_5018048375" evidence="1">
    <location>
        <begin position="26"/>
        <end position="77"/>
    </location>
</feature>
<sequence length="77" mass="8388" precursor="true">MRKNRLATGLVTLTFAVALPFQAVASPTSQAPVQPPIEQQVSEAEVQELAAFLEKMTNATSYDEVEALFVDTFGEED</sequence>
<organism evidence="2 3">
    <name type="scientific">Corynebacterium pseudopelargi</name>
    <dbReference type="NCBI Taxonomy" id="2080757"/>
    <lineage>
        <taxon>Bacteria</taxon>
        <taxon>Bacillati</taxon>
        <taxon>Actinomycetota</taxon>
        <taxon>Actinomycetes</taxon>
        <taxon>Mycobacteriales</taxon>
        <taxon>Corynebacteriaceae</taxon>
        <taxon>Corynebacterium</taxon>
    </lineage>
</organism>
<keyword evidence="3" id="KW-1185">Reference proteome</keyword>
<dbReference type="Proteomes" id="UP000271426">
    <property type="component" value="Chromosome"/>
</dbReference>
<evidence type="ECO:0000256" key="1">
    <source>
        <dbReference type="SAM" id="SignalP"/>
    </source>
</evidence>
<proteinExistence type="predicted"/>
<name>A0A3G6IRQ4_9CORY</name>
<dbReference type="EMBL" id="CP033898">
    <property type="protein sequence ID" value="AZA08223.1"/>
    <property type="molecule type" value="Genomic_DNA"/>
</dbReference>
<protein>
    <submittedName>
        <fullName evidence="2">Uncharacterized protein</fullName>
    </submittedName>
</protein>
<evidence type="ECO:0000313" key="3">
    <source>
        <dbReference type="Proteomes" id="UP000271426"/>
    </source>
</evidence>